<feature type="transmembrane region" description="Helical" evidence="9">
    <location>
        <begin position="118"/>
        <end position="135"/>
    </location>
</feature>
<protein>
    <recommendedName>
        <fullName evidence="6">lysoplasmalogenase</fullName>
        <ecNumber evidence="6">3.3.2.2</ecNumber>
    </recommendedName>
</protein>
<feature type="transmembrane region" description="Helical" evidence="9">
    <location>
        <begin position="5"/>
        <end position="26"/>
    </location>
</feature>
<name>C3Y448_BRAFL</name>
<evidence type="ECO:0000256" key="3">
    <source>
        <dbReference type="ARBA" id="ARBA00022692"/>
    </source>
</evidence>
<dbReference type="PANTHER" id="PTHR31885">
    <property type="entry name" value="GH04784P"/>
    <property type="match status" value="1"/>
</dbReference>
<keyword evidence="4 9" id="KW-1133">Transmembrane helix</keyword>
<gene>
    <name evidence="10" type="ORF">BRAFLDRAFT_128136</name>
</gene>
<evidence type="ECO:0000256" key="6">
    <source>
        <dbReference type="ARBA" id="ARBA00035673"/>
    </source>
</evidence>
<dbReference type="AlphaFoldDB" id="C3Y448"/>
<feature type="transmembrane region" description="Helical" evidence="9">
    <location>
        <begin position="208"/>
        <end position="229"/>
    </location>
</feature>
<feature type="transmembrane region" description="Helical" evidence="9">
    <location>
        <begin position="38"/>
        <end position="56"/>
    </location>
</feature>
<keyword evidence="5 9" id="KW-0472">Membrane</keyword>
<evidence type="ECO:0000256" key="1">
    <source>
        <dbReference type="ARBA" id="ARBA00004141"/>
    </source>
</evidence>
<dbReference type="Pfam" id="PF07947">
    <property type="entry name" value="YhhN"/>
    <property type="match status" value="1"/>
</dbReference>
<sequence>MNAKLLLLTLLKLVPFFITFILYFALLLPDKPPSAEATVVKMLPAMCLVLFLGLHGKVFCGGRLYDRLMFAATFLCGVADGVIAWDHHHEAFFLAGMAVFGVAHCVFMAAFSCTPLRLILTIPWLTAGIILYGVLVPGLYGAMYFFVLLYALVIAGMGWRSFSRVEIRCCLGRCTEERCAKCVDFGAGEAADPDGQCYEASRLRWTQVMAATGAVLFAISDSILSVFAFRVPGDPYPVHRRVAVLSTYWVAILFLALSVEPAEPCPCRGQGEMVTSAENEDVSTERVRLEATSDRQTYVVHCKKNSSLNINTITPNFVKAAAFVIAYITHPRNRPWNNKCSSSWSLRTSRESQLNKRAALEVRSFVMSLSAVLYLRLHAK</sequence>
<proteinExistence type="inferred from homology"/>
<dbReference type="EMBL" id="GG666484">
    <property type="protein sequence ID" value="EEN65074.1"/>
    <property type="molecule type" value="Genomic_DNA"/>
</dbReference>
<evidence type="ECO:0000313" key="10">
    <source>
        <dbReference type="EMBL" id="EEN65074.1"/>
    </source>
</evidence>
<comment type="similarity">
    <text evidence="2">Belongs to the TMEM86 family.</text>
</comment>
<dbReference type="GO" id="GO:0047408">
    <property type="term" value="F:alkenylglycerophosphocholine hydrolase activity"/>
    <property type="evidence" value="ECO:0007669"/>
    <property type="project" value="UniProtKB-EC"/>
</dbReference>
<feature type="transmembrane region" description="Helical" evidence="9">
    <location>
        <begin position="91"/>
        <end position="111"/>
    </location>
</feature>
<comment type="subcellular location">
    <subcellularLocation>
        <location evidence="1">Membrane</location>
        <topology evidence="1">Multi-pass membrane protein</topology>
    </subcellularLocation>
</comment>
<reference evidence="10" key="1">
    <citation type="journal article" date="2008" name="Nature">
        <title>The amphioxus genome and the evolution of the chordate karyotype.</title>
        <authorList>
            <consortium name="US DOE Joint Genome Institute (JGI-PGF)"/>
            <person name="Putnam N.H."/>
            <person name="Butts T."/>
            <person name="Ferrier D.E.K."/>
            <person name="Furlong R.F."/>
            <person name="Hellsten U."/>
            <person name="Kawashima T."/>
            <person name="Robinson-Rechavi M."/>
            <person name="Shoguchi E."/>
            <person name="Terry A."/>
            <person name="Yu J.-K."/>
            <person name="Benito-Gutierrez E.L."/>
            <person name="Dubchak I."/>
            <person name="Garcia-Fernandez J."/>
            <person name="Gibson-Brown J.J."/>
            <person name="Grigoriev I.V."/>
            <person name="Horton A.C."/>
            <person name="de Jong P.J."/>
            <person name="Jurka J."/>
            <person name="Kapitonov V.V."/>
            <person name="Kohara Y."/>
            <person name="Kuroki Y."/>
            <person name="Lindquist E."/>
            <person name="Lucas S."/>
            <person name="Osoegawa K."/>
            <person name="Pennacchio L.A."/>
            <person name="Salamov A.A."/>
            <person name="Satou Y."/>
            <person name="Sauka-Spengler T."/>
            <person name="Schmutz J."/>
            <person name="Shin-I T."/>
            <person name="Toyoda A."/>
            <person name="Bronner-Fraser M."/>
            <person name="Fujiyama A."/>
            <person name="Holland L.Z."/>
            <person name="Holland P.W.H."/>
            <person name="Satoh N."/>
            <person name="Rokhsar D.S."/>
        </authorList>
    </citation>
    <scope>NUCLEOTIDE SEQUENCE [LARGE SCALE GENOMIC DNA]</scope>
    <source>
        <strain evidence="10">S238N-H82</strain>
        <tissue evidence="10">Testes</tissue>
    </source>
</reference>
<dbReference type="EC" id="3.3.2.2" evidence="6"/>
<comment type="catalytic activity">
    <reaction evidence="7">
        <text>a 1-O-(1Z-alkenyl)-sn-glycero-3-phosphoethanolamine + H2O = a 2,3-saturated aldehyde + sn-glycero-3-phosphoethanolamine</text>
        <dbReference type="Rhea" id="RHEA:16905"/>
        <dbReference type="ChEBI" id="CHEBI:15377"/>
        <dbReference type="ChEBI" id="CHEBI:73359"/>
        <dbReference type="ChEBI" id="CHEBI:77288"/>
        <dbReference type="ChEBI" id="CHEBI:143890"/>
        <dbReference type="EC" id="3.3.2.2"/>
    </reaction>
</comment>
<feature type="transmembrane region" description="Helical" evidence="9">
    <location>
        <begin position="241"/>
        <end position="259"/>
    </location>
</feature>
<dbReference type="eggNOG" id="KOG4804">
    <property type="taxonomic scope" value="Eukaryota"/>
</dbReference>
<comment type="catalytic activity">
    <reaction evidence="8">
        <text>a 1-O-(1Z-alkenyl)-sn-glycero-3-phosphocholine + H2O = a 2,3-saturated aldehyde + sn-glycerol 3-phosphocholine</text>
        <dbReference type="Rhea" id="RHEA:22544"/>
        <dbReference type="ChEBI" id="CHEBI:15377"/>
        <dbReference type="ChEBI" id="CHEBI:16870"/>
        <dbReference type="ChEBI" id="CHEBI:73359"/>
        <dbReference type="ChEBI" id="CHEBI:77287"/>
        <dbReference type="EC" id="3.3.2.2"/>
    </reaction>
</comment>
<accession>C3Y448</accession>
<evidence type="ECO:0000256" key="7">
    <source>
        <dbReference type="ARBA" id="ARBA00049458"/>
    </source>
</evidence>
<evidence type="ECO:0000256" key="9">
    <source>
        <dbReference type="SAM" id="Phobius"/>
    </source>
</evidence>
<keyword evidence="3 9" id="KW-0812">Transmembrane</keyword>
<evidence type="ECO:0000256" key="8">
    <source>
        <dbReference type="ARBA" id="ARBA00049560"/>
    </source>
</evidence>
<evidence type="ECO:0000256" key="2">
    <source>
        <dbReference type="ARBA" id="ARBA00007375"/>
    </source>
</evidence>
<evidence type="ECO:0000256" key="5">
    <source>
        <dbReference type="ARBA" id="ARBA00023136"/>
    </source>
</evidence>
<dbReference type="GO" id="GO:0016020">
    <property type="term" value="C:membrane"/>
    <property type="evidence" value="ECO:0007669"/>
    <property type="project" value="UniProtKB-SubCell"/>
</dbReference>
<feature type="transmembrane region" description="Helical" evidence="9">
    <location>
        <begin position="141"/>
        <end position="159"/>
    </location>
</feature>
<dbReference type="InterPro" id="IPR012506">
    <property type="entry name" value="TMEM86B-like"/>
</dbReference>
<organism>
    <name type="scientific">Branchiostoma floridae</name>
    <name type="common">Florida lancelet</name>
    <name type="synonym">Amphioxus</name>
    <dbReference type="NCBI Taxonomy" id="7739"/>
    <lineage>
        <taxon>Eukaryota</taxon>
        <taxon>Metazoa</taxon>
        <taxon>Chordata</taxon>
        <taxon>Cephalochordata</taxon>
        <taxon>Leptocardii</taxon>
        <taxon>Amphioxiformes</taxon>
        <taxon>Branchiostomatidae</taxon>
        <taxon>Branchiostoma</taxon>
    </lineage>
</organism>
<dbReference type="PANTHER" id="PTHR31885:SF6">
    <property type="entry name" value="GH04784P"/>
    <property type="match status" value="1"/>
</dbReference>
<dbReference type="InParanoid" id="C3Y448"/>
<evidence type="ECO:0000256" key="4">
    <source>
        <dbReference type="ARBA" id="ARBA00022989"/>
    </source>
</evidence>
<feature type="transmembrane region" description="Helical" evidence="9">
    <location>
        <begin position="68"/>
        <end position="85"/>
    </location>
</feature>